<comment type="similarity">
    <text evidence="1">Belongs to the metallo-beta-lactamase superfamily.</text>
</comment>
<evidence type="ECO:0000256" key="4">
    <source>
        <dbReference type="ARBA" id="ARBA00022833"/>
    </source>
</evidence>
<evidence type="ECO:0000259" key="5">
    <source>
        <dbReference type="SMART" id="SM00849"/>
    </source>
</evidence>
<dbReference type="Proteomes" id="UP001176468">
    <property type="component" value="Unassembled WGS sequence"/>
</dbReference>
<name>A0ABT8ZXI9_9SPHN</name>
<feature type="domain" description="Metallo-beta-lactamase" evidence="5">
    <location>
        <begin position="46"/>
        <end position="262"/>
    </location>
</feature>
<dbReference type="InterPro" id="IPR001279">
    <property type="entry name" value="Metallo-B-lactamas"/>
</dbReference>
<dbReference type="RefSeq" id="WP_304560755.1">
    <property type="nucleotide sequence ID" value="NZ_JAUQSZ010000004.1"/>
</dbReference>
<dbReference type="SMART" id="SM00849">
    <property type="entry name" value="Lactamase_B"/>
    <property type="match status" value="1"/>
</dbReference>
<dbReference type="PANTHER" id="PTHR42978:SF6">
    <property type="entry name" value="QUORUM-QUENCHING LACTONASE YTNP-RELATED"/>
    <property type="match status" value="1"/>
</dbReference>
<evidence type="ECO:0000256" key="2">
    <source>
        <dbReference type="ARBA" id="ARBA00022723"/>
    </source>
</evidence>
<reference evidence="6" key="1">
    <citation type="submission" date="2023-07" db="EMBL/GenBank/DDBJ databases">
        <authorList>
            <person name="Kim M.K."/>
        </authorList>
    </citation>
    <scope>NUCLEOTIDE SEQUENCE</scope>
    <source>
        <strain evidence="6">CA1-15</strain>
    </source>
</reference>
<dbReference type="SUPFAM" id="SSF56281">
    <property type="entry name" value="Metallo-hydrolase/oxidoreductase"/>
    <property type="match status" value="1"/>
</dbReference>
<proteinExistence type="inferred from homology"/>
<dbReference type="PANTHER" id="PTHR42978">
    <property type="entry name" value="QUORUM-QUENCHING LACTONASE YTNP-RELATED-RELATED"/>
    <property type="match status" value="1"/>
</dbReference>
<evidence type="ECO:0000313" key="6">
    <source>
        <dbReference type="EMBL" id="MDO7842288.1"/>
    </source>
</evidence>
<evidence type="ECO:0000256" key="1">
    <source>
        <dbReference type="ARBA" id="ARBA00007749"/>
    </source>
</evidence>
<evidence type="ECO:0000256" key="3">
    <source>
        <dbReference type="ARBA" id="ARBA00022801"/>
    </source>
</evidence>
<dbReference type="InterPro" id="IPR036866">
    <property type="entry name" value="RibonucZ/Hydroxyglut_hydro"/>
</dbReference>
<keyword evidence="3" id="KW-0378">Hydrolase</keyword>
<evidence type="ECO:0000313" key="7">
    <source>
        <dbReference type="Proteomes" id="UP001176468"/>
    </source>
</evidence>
<accession>A0ABT8ZXI9</accession>
<dbReference type="InterPro" id="IPR051013">
    <property type="entry name" value="MBL_superfamily_lactonases"/>
</dbReference>
<dbReference type="EMBL" id="JAUQSZ010000004">
    <property type="protein sequence ID" value="MDO7842288.1"/>
    <property type="molecule type" value="Genomic_DNA"/>
</dbReference>
<keyword evidence="4" id="KW-0862">Zinc</keyword>
<dbReference type="CDD" id="cd16277">
    <property type="entry name" value="metallo-hydrolase-like_MBL-fold"/>
    <property type="match status" value="1"/>
</dbReference>
<keyword evidence="7" id="KW-1185">Reference proteome</keyword>
<organism evidence="6 7">
    <name type="scientific">Sphingomonas immobilis</name>
    <dbReference type="NCBI Taxonomy" id="3063997"/>
    <lineage>
        <taxon>Bacteria</taxon>
        <taxon>Pseudomonadati</taxon>
        <taxon>Pseudomonadota</taxon>
        <taxon>Alphaproteobacteria</taxon>
        <taxon>Sphingomonadales</taxon>
        <taxon>Sphingomonadaceae</taxon>
        <taxon>Sphingomonas</taxon>
    </lineage>
</organism>
<protein>
    <submittedName>
        <fullName evidence="6">MBL fold metallo-hydrolase</fullName>
    </submittedName>
</protein>
<comment type="caution">
    <text evidence="6">The sequence shown here is derived from an EMBL/GenBank/DDBJ whole genome shotgun (WGS) entry which is preliminary data.</text>
</comment>
<keyword evidence="2" id="KW-0479">Metal-binding</keyword>
<dbReference type="Pfam" id="PF00753">
    <property type="entry name" value="Lactamase_B"/>
    <property type="match status" value="1"/>
</dbReference>
<gene>
    <name evidence="6" type="ORF">Q5H94_08110</name>
</gene>
<dbReference type="Gene3D" id="3.60.15.10">
    <property type="entry name" value="Ribonuclease Z/Hydroxyacylglutathione hydrolase-like"/>
    <property type="match status" value="1"/>
</dbReference>
<sequence length="308" mass="33986">MIDRVEELRFELPIDALTDDADFITRALVPFGGGFLNRERMSFVFCGQSWIVHVDGLIVLIDPCNGNGRKRPGFPYFEDLDTPWLAGLAAAGVAPEEIDIVFCTHLHCDHCGWNTRDEGGRWVPTFPNATYLFAAREVARWDPAAAVDPDPEFNEYNRHVFAESVAPVLAAGLARLIEPPYRVSPSLLAEAAPGHTHGHMILRLESAEAIAYFVGDTLHHPAQILRPDLHLRGCDDLGQAIATRKSLFARVAAERALIFPAHFPEPHHGRIVATADGFDFVPGEPFPLLQAAGTLEHESHIDTEVPNI</sequence>